<evidence type="ECO:0000256" key="7">
    <source>
        <dbReference type="ARBA" id="ARBA00023130"/>
    </source>
</evidence>
<reference evidence="16" key="3">
    <citation type="submission" date="2025-09" db="UniProtKB">
        <authorList>
            <consortium name="Ensembl"/>
        </authorList>
    </citation>
    <scope>IDENTIFICATION</scope>
</reference>
<evidence type="ECO:0000256" key="11">
    <source>
        <dbReference type="ARBA" id="ARBA00023182"/>
    </source>
</evidence>
<dbReference type="Gene3D" id="3.10.320.10">
    <property type="entry name" value="Class II Histocompatibility Antigen, M Beta Chain, Chain B, domain 1"/>
    <property type="match status" value="1"/>
</dbReference>
<dbReference type="GO" id="GO:0042613">
    <property type="term" value="C:MHC class II protein complex"/>
    <property type="evidence" value="ECO:0007669"/>
    <property type="project" value="UniProtKB-KW"/>
</dbReference>
<keyword evidence="10" id="KW-0325">Glycoprotein</keyword>
<keyword evidence="6 13" id="KW-1133">Transmembrane helix</keyword>
<evidence type="ECO:0000256" key="6">
    <source>
        <dbReference type="ARBA" id="ARBA00022989"/>
    </source>
</evidence>
<dbReference type="PANTHER" id="PTHR19944">
    <property type="entry name" value="MHC CLASS II-RELATED"/>
    <property type="match status" value="1"/>
</dbReference>
<dbReference type="SMART" id="SM00407">
    <property type="entry name" value="IGc1"/>
    <property type="match status" value="1"/>
</dbReference>
<dbReference type="InterPro" id="IPR013783">
    <property type="entry name" value="Ig-like_fold"/>
</dbReference>
<evidence type="ECO:0000256" key="13">
    <source>
        <dbReference type="SAM" id="Phobius"/>
    </source>
</evidence>
<dbReference type="PROSITE" id="PS50835">
    <property type="entry name" value="IG_LIKE"/>
    <property type="match status" value="1"/>
</dbReference>
<keyword evidence="7" id="KW-1064">Adaptive immunity</keyword>
<proteinExistence type="inferred from homology"/>
<evidence type="ECO:0000313" key="17">
    <source>
        <dbReference type="Proteomes" id="UP000472271"/>
    </source>
</evidence>
<dbReference type="PANTHER" id="PTHR19944:SF86">
    <property type="entry name" value="HLA CLASS II HISTOCOMPATIBILITY ANTIGEN, DR ALPHA CHAIN"/>
    <property type="match status" value="1"/>
</dbReference>
<keyword evidence="12" id="KW-0393">Immunoglobulin domain</keyword>
<reference evidence="16" key="1">
    <citation type="submission" date="2019-06" db="EMBL/GenBank/DDBJ databases">
        <authorList>
            <consortium name="Wellcome Sanger Institute Data Sharing"/>
        </authorList>
    </citation>
    <scope>NUCLEOTIDE SEQUENCE [LARGE SCALE GENOMIC DNA]</scope>
</reference>
<feature type="signal peptide" evidence="14">
    <location>
        <begin position="1"/>
        <end position="21"/>
    </location>
</feature>
<keyword evidence="17" id="KW-1185">Reference proteome</keyword>
<keyword evidence="4 14" id="KW-0732">Signal</keyword>
<dbReference type="SUPFAM" id="SSF48726">
    <property type="entry name" value="Immunoglobulin"/>
    <property type="match status" value="1"/>
</dbReference>
<dbReference type="GO" id="GO:0002504">
    <property type="term" value="P:antigen processing and presentation of peptide or polysaccharide antigen via MHC class II"/>
    <property type="evidence" value="ECO:0007669"/>
    <property type="project" value="UniProtKB-KW"/>
</dbReference>
<evidence type="ECO:0000256" key="2">
    <source>
        <dbReference type="ARBA" id="ARBA00007394"/>
    </source>
</evidence>
<reference evidence="16" key="2">
    <citation type="submission" date="2025-08" db="UniProtKB">
        <authorList>
            <consortium name="Ensembl"/>
        </authorList>
    </citation>
    <scope>IDENTIFICATION</scope>
</reference>
<dbReference type="GO" id="GO:0002250">
    <property type="term" value="P:adaptive immune response"/>
    <property type="evidence" value="ECO:0007669"/>
    <property type="project" value="UniProtKB-KW"/>
</dbReference>
<evidence type="ECO:0000256" key="5">
    <source>
        <dbReference type="ARBA" id="ARBA00022859"/>
    </source>
</evidence>
<dbReference type="SUPFAM" id="SSF54452">
    <property type="entry name" value="MHC antigen-recognition domain"/>
    <property type="match status" value="1"/>
</dbReference>
<evidence type="ECO:0000256" key="10">
    <source>
        <dbReference type="ARBA" id="ARBA00023180"/>
    </source>
</evidence>
<keyword evidence="9" id="KW-1015">Disulfide bond</keyword>
<dbReference type="AlphaFoldDB" id="A0A672Z4Q0"/>
<dbReference type="InterPro" id="IPR011162">
    <property type="entry name" value="MHC_I/II-like_Ag-recog"/>
</dbReference>
<comment type="similarity">
    <text evidence="2">Belongs to the MHC class II family.</text>
</comment>
<evidence type="ECO:0000256" key="14">
    <source>
        <dbReference type="SAM" id="SignalP"/>
    </source>
</evidence>
<evidence type="ECO:0000256" key="3">
    <source>
        <dbReference type="ARBA" id="ARBA00022692"/>
    </source>
</evidence>
<organism evidence="16 17">
    <name type="scientific">Sphaeramia orbicularis</name>
    <name type="common">orbiculate cardinalfish</name>
    <dbReference type="NCBI Taxonomy" id="375764"/>
    <lineage>
        <taxon>Eukaryota</taxon>
        <taxon>Metazoa</taxon>
        <taxon>Chordata</taxon>
        <taxon>Craniata</taxon>
        <taxon>Vertebrata</taxon>
        <taxon>Euteleostomi</taxon>
        <taxon>Actinopterygii</taxon>
        <taxon>Neopterygii</taxon>
        <taxon>Teleostei</taxon>
        <taxon>Neoteleostei</taxon>
        <taxon>Acanthomorphata</taxon>
        <taxon>Gobiaria</taxon>
        <taxon>Kurtiformes</taxon>
        <taxon>Apogonoidei</taxon>
        <taxon>Apogonidae</taxon>
        <taxon>Apogoninae</taxon>
        <taxon>Sphaeramia</taxon>
    </lineage>
</organism>
<keyword evidence="11" id="KW-0491">MHC II</keyword>
<evidence type="ECO:0000313" key="16">
    <source>
        <dbReference type="Ensembl" id="ENSSORP00005012241.1"/>
    </source>
</evidence>
<feature type="domain" description="Ig-like" evidence="15">
    <location>
        <begin position="97"/>
        <end position="195"/>
    </location>
</feature>
<dbReference type="InterPro" id="IPR014745">
    <property type="entry name" value="MHC_II_a/b_N"/>
</dbReference>
<dbReference type="InterPro" id="IPR036179">
    <property type="entry name" value="Ig-like_dom_sf"/>
</dbReference>
<dbReference type="Pfam" id="PF07654">
    <property type="entry name" value="C1-set"/>
    <property type="match status" value="1"/>
</dbReference>
<dbReference type="InterPro" id="IPR003006">
    <property type="entry name" value="Ig/MHC_CS"/>
</dbReference>
<feature type="chain" id="PRO_5025534743" evidence="14">
    <location>
        <begin position="22"/>
        <end position="236"/>
    </location>
</feature>
<dbReference type="InterPro" id="IPR001003">
    <property type="entry name" value="MHC_II_a_N"/>
</dbReference>
<evidence type="ECO:0000256" key="4">
    <source>
        <dbReference type="ARBA" id="ARBA00022729"/>
    </source>
</evidence>
<comment type="subcellular location">
    <subcellularLocation>
        <location evidence="1">Membrane</location>
        <topology evidence="1">Single-pass type I membrane protein</topology>
    </subcellularLocation>
</comment>
<dbReference type="PROSITE" id="PS00290">
    <property type="entry name" value="IG_MHC"/>
    <property type="match status" value="1"/>
</dbReference>
<dbReference type="Proteomes" id="UP000472271">
    <property type="component" value="Chromosome 8"/>
</dbReference>
<keyword evidence="3 13" id="KW-0812">Transmembrane</keyword>
<protein>
    <submittedName>
        <fullName evidence="16">H-2 class II histocompatibility antigen, A-U alpha chain-like</fullName>
    </submittedName>
</protein>
<dbReference type="Gene3D" id="2.60.40.10">
    <property type="entry name" value="Immunoglobulins"/>
    <property type="match status" value="1"/>
</dbReference>
<sequence>MTMFNAIALTLLGAICTSAQGSHELCNTISCVQSSAQVIFTCDDDEVYHADFKKEEVVWDSKIPAFLRLDHAYQYAVYSRHLCKRFFELWKGEKSAPTLTEAPELIVYSRNDVIEQTENALICFINHFFPPVIKIKWTKNGIEVETEDSFQAFILNPDGTFHLFSTLSFIAKDGDIYGCTVEHEALTEPKTEFFEVHSSETDNGSFVYCGICLTVGFLGIAVGTFFAVKGNKYQTS</sequence>
<evidence type="ECO:0000256" key="8">
    <source>
        <dbReference type="ARBA" id="ARBA00023136"/>
    </source>
</evidence>
<dbReference type="InterPro" id="IPR007110">
    <property type="entry name" value="Ig-like_dom"/>
</dbReference>
<evidence type="ECO:0000256" key="1">
    <source>
        <dbReference type="ARBA" id="ARBA00004479"/>
    </source>
</evidence>
<evidence type="ECO:0000256" key="9">
    <source>
        <dbReference type="ARBA" id="ARBA00023157"/>
    </source>
</evidence>
<keyword evidence="8 13" id="KW-0472">Membrane</keyword>
<dbReference type="InterPro" id="IPR050160">
    <property type="entry name" value="MHC/Immunoglobulin"/>
</dbReference>
<evidence type="ECO:0000259" key="15">
    <source>
        <dbReference type="PROSITE" id="PS50835"/>
    </source>
</evidence>
<feature type="transmembrane region" description="Helical" evidence="13">
    <location>
        <begin position="205"/>
        <end position="228"/>
    </location>
</feature>
<keyword evidence="5" id="KW-0391">Immunity</keyword>
<dbReference type="Pfam" id="PF00993">
    <property type="entry name" value="MHC_II_alpha"/>
    <property type="match status" value="1"/>
</dbReference>
<evidence type="ECO:0000256" key="12">
    <source>
        <dbReference type="ARBA" id="ARBA00023319"/>
    </source>
</evidence>
<gene>
    <name evidence="16" type="primary">LOC115423695</name>
</gene>
<dbReference type="InParanoid" id="A0A672Z4Q0"/>
<name>A0A672Z4Q0_9TELE</name>
<dbReference type="Ensembl" id="ENSSORT00005012638.1">
    <property type="protein sequence ID" value="ENSSORP00005012241.1"/>
    <property type="gene ID" value="ENSSORG00005006477.1"/>
</dbReference>
<accession>A0A672Z4Q0</accession>
<dbReference type="InterPro" id="IPR003597">
    <property type="entry name" value="Ig_C1-set"/>
</dbReference>